<protein>
    <submittedName>
        <fullName evidence="1">Unconventional myosin-Vb</fullName>
    </submittedName>
</protein>
<evidence type="ECO:0000313" key="1">
    <source>
        <dbReference type="EMBL" id="KAG8010387.1"/>
    </source>
</evidence>
<dbReference type="Proteomes" id="UP000805704">
    <property type="component" value="Chromosome 15"/>
</dbReference>
<reference evidence="1" key="1">
    <citation type="submission" date="2020-04" db="EMBL/GenBank/DDBJ databases">
        <title>A chromosome-scale assembly and high-density genetic map of the yellow drum (Nibea albiflora) genome.</title>
        <authorList>
            <person name="Xu D."/>
            <person name="Zhang W."/>
            <person name="Chen R."/>
            <person name="Tan P."/>
            <person name="Wang L."/>
            <person name="Song H."/>
            <person name="Tian L."/>
            <person name="Zhu Q."/>
            <person name="Wang B."/>
        </authorList>
    </citation>
    <scope>NUCLEOTIDE SEQUENCE</scope>
    <source>
        <strain evidence="1">ZJHYS-2018</strain>
    </source>
</reference>
<organism evidence="1 2">
    <name type="scientific">Nibea albiflora</name>
    <name type="common">Yellow drum</name>
    <name type="synonym">Corvina albiflora</name>
    <dbReference type="NCBI Taxonomy" id="240163"/>
    <lineage>
        <taxon>Eukaryota</taxon>
        <taxon>Metazoa</taxon>
        <taxon>Chordata</taxon>
        <taxon>Craniata</taxon>
        <taxon>Vertebrata</taxon>
        <taxon>Euteleostomi</taxon>
        <taxon>Actinopterygii</taxon>
        <taxon>Neopterygii</taxon>
        <taxon>Teleostei</taxon>
        <taxon>Neoteleostei</taxon>
        <taxon>Acanthomorphata</taxon>
        <taxon>Eupercaria</taxon>
        <taxon>Sciaenidae</taxon>
        <taxon>Nibea</taxon>
    </lineage>
</organism>
<comment type="caution">
    <text evidence="1">The sequence shown here is derived from an EMBL/GenBank/DDBJ whole genome shotgun (WGS) entry which is preliminary data.</text>
</comment>
<feature type="non-terminal residue" evidence="1">
    <location>
        <position position="212"/>
    </location>
</feature>
<feature type="non-terminal residue" evidence="1">
    <location>
        <position position="1"/>
    </location>
</feature>
<keyword evidence="2" id="KW-1185">Reference proteome</keyword>
<dbReference type="EMBL" id="CM024803">
    <property type="protein sequence ID" value="KAG8010387.1"/>
    <property type="molecule type" value="Genomic_DNA"/>
</dbReference>
<proteinExistence type="predicted"/>
<gene>
    <name evidence="1" type="primary">MYO5B.3</name>
    <name evidence="1" type="ORF">GBF38_009372</name>
</gene>
<accession>A0ACB7F797</accession>
<sequence>AKLLDREVMAVPPVQEKEGGTSHIMDKPVKPGMYATLDTDSSATTHGTGVEGETDGNTAEGEKRVQQDQSTETGQQQEKEQGRSKAVGRRRGAVLREEECNFLLEIEEDSLESRQKGTQKGTDKQKKGVTKERREKPDMVSIGVGPETPKPQRAPRATLVAKLLDREVMAVPPVQEKEGGTSHIMDSRLSLECTPPLIPTAAQQHMAQVHQA</sequence>
<evidence type="ECO:0000313" key="2">
    <source>
        <dbReference type="Proteomes" id="UP000805704"/>
    </source>
</evidence>
<name>A0ACB7F797_NIBAL</name>